<organism evidence="8">
    <name type="scientific">Betula platyphylla</name>
    <name type="common">Asian white birch</name>
    <dbReference type="NCBI Taxonomy" id="78630"/>
    <lineage>
        <taxon>Eukaryota</taxon>
        <taxon>Viridiplantae</taxon>
        <taxon>Streptophyta</taxon>
        <taxon>Embryophyta</taxon>
        <taxon>Tracheophyta</taxon>
        <taxon>Spermatophyta</taxon>
        <taxon>Magnoliopsida</taxon>
        <taxon>eudicotyledons</taxon>
        <taxon>Gunneridae</taxon>
        <taxon>Pentapetalae</taxon>
        <taxon>rosids</taxon>
        <taxon>fabids</taxon>
        <taxon>Fagales</taxon>
        <taxon>Betulaceae</taxon>
        <taxon>Betula</taxon>
    </lineage>
</organism>
<keyword evidence="3" id="KW-0238">DNA-binding</keyword>
<feature type="compositionally biased region" description="Basic and acidic residues" evidence="6">
    <location>
        <begin position="96"/>
        <end position="106"/>
    </location>
</feature>
<keyword evidence="2" id="KW-0805">Transcription regulation</keyword>
<sequence>MASSELREEPLVEQKTGIPGKTYRRRNPTLKKKALELAELCNIPVCVISYGPDGTVETWPESREDVEAIIEKYRNNEGAFNFSLGSLKSKTYTKNNRVEEDREPEKGKRKRKTKKVEEFEKALATWDGWLEEQHEEEALVSFFDLLESRSRAIHQRIELLKMERRI</sequence>
<dbReference type="Pfam" id="PF00319">
    <property type="entry name" value="SRF-TF"/>
    <property type="match status" value="1"/>
</dbReference>
<dbReference type="GO" id="GO:0003677">
    <property type="term" value="F:DNA binding"/>
    <property type="evidence" value="ECO:0007669"/>
    <property type="project" value="UniProtKB-KW"/>
</dbReference>
<dbReference type="InterPro" id="IPR002100">
    <property type="entry name" value="TF_MADSbox"/>
</dbReference>
<evidence type="ECO:0000256" key="5">
    <source>
        <dbReference type="ARBA" id="ARBA00023242"/>
    </source>
</evidence>
<evidence type="ECO:0000256" key="6">
    <source>
        <dbReference type="SAM" id="MobiDB-lite"/>
    </source>
</evidence>
<accession>F6M3U9</accession>
<name>F6M3U9_BETPL</name>
<comment type="subcellular location">
    <subcellularLocation>
        <location evidence="1">Nucleus</location>
    </subcellularLocation>
</comment>
<dbReference type="Gene3D" id="3.40.1810.10">
    <property type="entry name" value="Transcription factor, MADS-box"/>
    <property type="match status" value="1"/>
</dbReference>
<keyword evidence="4" id="KW-0804">Transcription</keyword>
<feature type="region of interest" description="Disordered" evidence="6">
    <location>
        <begin position="93"/>
        <end position="112"/>
    </location>
</feature>
<gene>
    <name evidence="8" type="primary">MADS11</name>
</gene>
<proteinExistence type="evidence at transcript level"/>
<dbReference type="SUPFAM" id="SSF55455">
    <property type="entry name" value="SRF-like"/>
    <property type="match status" value="1"/>
</dbReference>
<feature type="compositionally biased region" description="Basic and acidic residues" evidence="6">
    <location>
        <begin position="1"/>
        <end position="12"/>
    </location>
</feature>
<evidence type="ECO:0000256" key="3">
    <source>
        <dbReference type="ARBA" id="ARBA00023125"/>
    </source>
</evidence>
<feature type="region of interest" description="Disordered" evidence="6">
    <location>
        <begin position="1"/>
        <end position="25"/>
    </location>
</feature>
<evidence type="ECO:0000256" key="1">
    <source>
        <dbReference type="ARBA" id="ARBA00004123"/>
    </source>
</evidence>
<dbReference type="GO" id="GO:0005634">
    <property type="term" value="C:nucleus"/>
    <property type="evidence" value="ECO:0007669"/>
    <property type="project" value="UniProtKB-SubCell"/>
</dbReference>
<evidence type="ECO:0000256" key="2">
    <source>
        <dbReference type="ARBA" id="ARBA00023015"/>
    </source>
</evidence>
<evidence type="ECO:0000313" key="8">
    <source>
        <dbReference type="EMBL" id="AEF32134.1"/>
    </source>
</evidence>
<dbReference type="EMBL" id="JF721398">
    <property type="protein sequence ID" value="AEF32134.1"/>
    <property type="molecule type" value="mRNA"/>
</dbReference>
<feature type="non-terminal residue" evidence="8">
    <location>
        <position position="166"/>
    </location>
</feature>
<evidence type="ECO:0000256" key="4">
    <source>
        <dbReference type="ARBA" id="ARBA00023163"/>
    </source>
</evidence>
<protein>
    <submittedName>
        <fullName evidence="8">MADS-box protein</fullName>
    </submittedName>
</protein>
<feature type="domain" description="MADS-box" evidence="7">
    <location>
        <begin position="22"/>
        <end position="63"/>
    </location>
</feature>
<dbReference type="PROSITE" id="PS50066">
    <property type="entry name" value="MADS_BOX_2"/>
    <property type="match status" value="1"/>
</dbReference>
<evidence type="ECO:0000259" key="7">
    <source>
        <dbReference type="PROSITE" id="PS50066"/>
    </source>
</evidence>
<dbReference type="InterPro" id="IPR036879">
    <property type="entry name" value="TF_MADSbox_sf"/>
</dbReference>
<keyword evidence="5" id="KW-0539">Nucleus</keyword>
<dbReference type="GO" id="GO:0046983">
    <property type="term" value="F:protein dimerization activity"/>
    <property type="evidence" value="ECO:0007669"/>
    <property type="project" value="InterPro"/>
</dbReference>
<dbReference type="AlphaFoldDB" id="F6M3U9"/>
<reference evidence="8" key="1">
    <citation type="journal article" date="2012" name="Plant Mol. Biol. Rep.">
        <title>Molecular Cloning and Expression Analysis of 13 MADS-Box Genes in Betula platyphylla.</title>
        <authorList>
            <person name="Li H.-Y."/>
            <person name="Liu F.-F."/>
            <person name="Liu G.-F."/>
            <person name="Wang S."/>
            <person name="Guo X.-H."/>
            <person name="Jing J."/>
        </authorList>
    </citation>
    <scope>NUCLEOTIDE SEQUENCE</scope>
</reference>